<comment type="caution">
    <text evidence="2">The sequence shown here is derived from an EMBL/GenBank/DDBJ whole genome shotgun (WGS) entry which is preliminary data.</text>
</comment>
<feature type="compositionally biased region" description="Acidic residues" evidence="1">
    <location>
        <begin position="139"/>
        <end position="151"/>
    </location>
</feature>
<dbReference type="AlphaFoldDB" id="A0AAV6VLS6"/>
<evidence type="ECO:0000313" key="2">
    <source>
        <dbReference type="EMBL" id="KAG8196683.1"/>
    </source>
</evidence>
<sequence>MAWLQSSFTNQQLIGDNKTSNLRKGYKVGSLNKNTDPDKSNTPLLIEGPLVDFTTDCAVTESCGKSISEPKKPNILQNFANKPSFLSSNFFDRSTNIIKTKPLPNIQSPTETTTESLNIPKEGKNLMSFCKNNQPPVEEKEDSDEDSDDEWFSPHASRGYQKVKTGAD</sequence>
<evidence type="ECO:0000313" key="3">
    <source>
        <dbReference type="Proteomes" id="UP000827092"/>
    </source>
</evidence>
<proteinExistence type="predicted"/>
<dbReference type="Proteomes" id="UP000827092">
    <property type="component" value="Unassembled WGS sequence"/>
</dbReference>
<protein>
    <recommendedName>
        <fullName evidence="4">Exophilin 5</fullName>
    </recommendedName>
</protein>
<keyword evidence="3" id="KW-1185">Reference proteome</keyword>
<evidence type="ECO:0000256" key="1">
    <source>
        <dbReference type="SAM" id="MobiDB-lite"/>
    </source>
</evidence>
<feature type="region of interest" description="Disordered" evidence="1">
    <location>
        <begin position="101"/>
        <end position="168"/>
    </location>
</feature>
<gene>
    <name evidence="2" type="ORF">JTE90_006591</name>
</gene>
<evidence type="ECO:0008006" key="4">
    <source>
        <dbReference type="Google" id="ProtNLM"/>
    </source>
</evidence>
<name>A0AAV6VLS6_9ARAC</name>
<feature type="compositionally biased region" description="Polar residues" evidence="1">
    <location>
        <begin position="105"/>
        <end position="117"/>
    </location>
</feature>
<reference evidence="2 3" key="1">
    <citation type="journal article" date="2022" name="Nat. Ecol. Evol.">
        <title>A masculinizing supergene underlies an exaggerated male reproductive morph in a spider.</title>
        <authorList>
            <person name="Hendrickx F."/>
            <person name="De Corte Z."/>
            <person name="Sonet G."/>
            <person name="Van Belleghem S.M."/>
            <person name="Kostlbacher S."/>
            <person name="Vangestel C."/>
        </authorList>
    </citation>
    <scope>NUCLEOTIDE SEQUENCE [LARGE SCALE GENOMIC DNA]</scope>
    <source>
        <strain evidence="2">W744_W776</strain>
    </source>
</reference>
<organism evidence="2 3">
    <name type="scientific">Oedothorax gibbosus</name>
    <dbReference type="NCBI Taxonomy" id="931172"/>
    <lineage>
        <taxon>Eukaryota</taxon>
        <taxon>Metazoa</taxon>
        <taxon>Ecdysozoa</taxon>
        <taxon>Arthropoda</taxon>
        <taxon>Chelicerata</taxon>
        <taxon>Arachnida</taxon>
        <taxon>Araneae</taxon>
        <taxon>Araneomorphae</taxon>
        <taxon>Entelegynae</taxon>
        <taxon>Araneoidea</taxon>
        <taxon>Linyphiidae</taxon>
        <taxon>Erigoninae</taxon>
        <taxon>Oedothorax</taxon>
    </lineage>
</organism>
<accession>A0AAV6VLS6</accession>
<dbReference type="EMBL" id="JAFNEN010000066">
    <property type="protein sequence ID" value="KAG8196683.1"/>
    <property type="molecule type" value="Genomic_DNA"/>
</dbReference>